<organism evidence="1 2">
    <name type="scientific">Jimgerdemannia flammicorona</name>
    <dbReference type="NCBI Taxonomy" id="994334"/>
    <lineage>
        <taxon>Eukaryota</taxon>
        <taxon>Fungi</taxon>
        <taxon>Fungi incertae sedis</taxon>
        <taxon>Mucoromycota</taxon>
        <taxon>Mucoromycotina</taxon>
        <taxon>Endogonomycetes</taxon>
        <taxon>Endogonales</taxon>
        <taxon>Endogonaceae</taxon>
        <taxon>Jimgerdemannia</taxon>
    </lineage>
</organism>
<protein>
    <submittedName>
        <fullName evidence="1">Uncharacterized protein</fullName>
    </submittedName>
</protein>
<sequence length="91" mass="10507">MSPPSQLRRLVSHQTPYAAGINKGRLWPRHLPLVSAFMIEDELLIIDKNTRTGQKYKGKPKAIAVHKKQQHSENTLNYILNLKIYPNHPQK</sequence>
<comment type="caution">
    <text evidence="1">The sequence shown here is derived from an EMBL/GenBank/DDBJ whole genome shotgun (WGS) entry which is preliminary data.</text>
</comment>
<dbReference type="EMBL" id="RBNJ01002583">
    <property type="protein sequence ID" value="RUS31816.1"/>
    <property type="molecule type" value="Genomic_DNA"/>
</dbReference>
<evidence type="ECO:0000313" key="1">
    <source>
        <dbReference type="EMBL" id="RUS31816.1"/>
    </source>
</evidence>
<name>A0A433QPV4_9FUNG</name>
<gene>
    <name evidence="1" type="ORF">BC938DRAFT_477017</name>
</gene>
<keyword evidence="2" id="KW-1185">Reference proteome</keyword>
<proteinExistence type="predicted"/>
<reference evidence="1 2" key="1">
    <citation type="journal article" date="2018" name="New Phytol.">
        <title>Phylogenomics of Endogonaceae and evolution of mycorrhizas within Mucoromycota.</title>
        <authorList>
            <person name="Chang Y."/>
            <person name="Desiro A."/>
            <person name="Na H."/>
            <person name="Sandor L."/>
            <person name="Lipzen A."/>
            <person name="Clum A."/>
            <person name="Barry K."/>
            <person name="Grigoriev I.V."/>
            <person name="Martin F.M."/>
            <person name="Stajich J.E."/>
            <person name="Smith M.E."/>
            <person name="Bonito G."/>
            <person name="Spatafora J.W."/>
        </authorList>
    </citation>
    <scope>NUCLEOTIDE SEQUENCE [LARGE SCALE GENOMIC DNA]</scope>
    <source>
        <strain evidence="1 2">AD002</strain>
    </source>
</reference>
<accession>A0A433QPV4</accession>
<evidence type="ECO:0000313" key="2">
    <source>
        <dbReference type="Proteomes" id="UP000274822"/>
    </source>
</evidence>
<dbReference type="Proteomes" id="UP000274822">
    <property type="component" value="Unassembled WGS sequence"/>
</dbReference>
<dbReference type="AlphaFoldDB" id="A0A433QPV4"/>